<sequence>MAVDEVFIDRTGQDFDEESEIVIKQVIGMKDRKETEYSSEQGMKPMKTGQYLLFLNKVRHPADGIVYYVSNSLQHLYRCKDDKTFKNIASDELGE</sequence>
<organism evidence="1 2">
    <name type="scientific">Planococcus salinarum</name>
    <dbReference type="NCBI Taxonomy" id="622695"/>
    <lineage>
        <taxon>Bacteria</taxon>
        <taxon>Bacillati</taxon>
        <taxon>Bacillota</taxon>
        <taxon>Bacilli</taxon>
        <taxon>Bacillales</taxon>
        <taxon>Caryophanaceae</taxon>
        <taxon>Planococcus</taxon>
    </lineage>
</organism>
<dbReference type="Proteomes" id="UP000242153">
    <property type="component" value="Unassembled WGS sequence"/>
</dbReference>
<evidence type="ECO:0000313" key="2">
    <source>
        <dbReference type="Proteomes" id="UP000242153"/>
    </source>
</evidence>
<name>A0ABX3D1A4_9BACL</name>
<accession>A0ABX3D1A4</accession>
<proteinExistence type="predicted"/>
<keyword evidence="2" id="KW-1185">Reference proteome</keyword>
<protein>
    <submittedName>
        <fullName evidence="1">Uncharacterized protein</fullName>
    </submittedName>
</protein>
<dbReference type="EMBL" id="MBQG01000098">
    <property type="protein sequence ID" value="OHX51214.1"/>
    <property type="molecule type" value="Genomic_DNA"/>
</dbReference>
<comment type="caution">
    <text evidence="1">The sequence shown here is derived from an EMBL/GenBank/DDBJ whole genome shotgun (WGS) entry which is preliminary data.</text>
</comment>
<reference evidence="1" key="1">
    <citation type="submission" date="2016-07" db="EMBL/GenBank/DDBJ databases">
        <title>Draft genome Planococcus salivarum.</title>
        <authorList>
            <person name="See-Too W.S."/>
        </authorList>
    </citation>
    <scope>NUCLEOTIDE SEQUENCE [LARGE SCALE GENOMIC DNA]</scope>
    <source>
        <strain evidence="1">DSM 23820</strain>
    </source>
</reference>
<evidence type="ECO:0000313" key="1">
    <source>
        <dbReference type="EMBL" id="OHX51214.1"/>
    </source>
</evidence>
<gene>
    <name evidence="1" type="ORF">BB776_03495</name>
</gene>